<evidence type="ECO:0000313" key="1">
    <source>
        <dbReference type="EMBL" id="MCZ0829195.1"/>
    </source>
</evidence>
<comment type="caution">
    <text evidence="1">The sequence shown here is derived from an EMBL/GenBank/DDBJ whole genome shotgun (WGS) entry which is preliminary data.</text>
</comment>
<proteinExistence type="predicted"/>
<accession>A0ABT4HQW6</accession>
<evidence type="ECO:0000313" key="2">
    <source>
        <dbReference type="Proteomes" id="UP001067708"/>
    </source>
</evidence>
<gene>
    <name evidence="1" type="ORF">O0535_00115</name>
</gene>
<dbReference type="RefSeq" id="WP_212931382.1">
    <property type="nucleotide sequence ID" value="NZ_BORK01000003.1"/>
</dbReference>
<organism evidence="1 2">
    <name type="scientific">Brevibacillus halotolerans</name>
    <dbReference type="NCBI Taxonomy" id="1507437"/>
    <lineage>
        <taxon>Bacteria</taxon>
        <taxon>Bacillati</taxon>
        <taxon>Bacillota</taxon>
        <taxon>Bacilli</taxon>
        <taxon>Bacillales</taxon>
        <taxon>Paenibacillaceae</taxon>
        <taxon>Brevibacillus</taxon>
    </lineage>
</organism>
<protein>
    <submittedName>
        <fullName evidence="1">Uncharacterized protein</fullName>
    </submittedName>
</protein>
<sequence>MWTTGQKKDNDELLAAGIINSDHSHELDKQITWGAALSMANRIRKGEK</sequence>
<name>A0ABT4HQW6_9BACL</name>
<keyword evidence="2" id="KW-1185">Reference proteome</keyword>
<dbReference type="Proteomes" id="UP001067708">
    <property type="component" value="Unassembled WGS sequence"/>
</dbReference>
<reference evidence="1" key="1">
    <citation type="submission" date="2022-09" db="EMBL/GenBank/DDBJ databases">
        <title>Genome analysis and characterization of larvicidal activity of Brevibacillus strains.</title>
        <authorList>
            <person name="Patrusheva E.V."/>
            <person name="Izotova A.O."/>
            <person name="Toshchakov S.V."/>
            <person name="Sineoky S.P."/>
        </authorList>
    </citation>
    <scope>NUCLEOTIDE SEQUENCE</scope>
    <source>
        <strain evidence="1">VKPM_B-13244</strain>
    </source>
</reference>
<dbReference type="EMBL" id="JAPTNG010000001">
    <property type="protein sequence ID" value="MCZ0829195.1"/>
    <property type="molecule type" value="Genomic_DNA"/>
</dbReference>